<protein>
    <submittedName>
        <fullName evidence="1">Uncharacterized protein</fullName>
    </submittedName>
</protein>
<accession>A0A0F9ILQ3</accession>
<organism evidence="1">
    <name type="scientific">marine sediment metagenome</name>
    <dbReference type="NCBI Taxonomy" id="412755"/>
    <lineage>
        <taxon>unclassified sequences</taxon>
        <taxon>metagenomes</taxon>
        <taxon>ecological metagenomes</taxon>
    </lineage>
</organism>
<dbReference type="AlphaFoldDB" id="A0A0F9ILQ3"/>
<gene>
    <name evidence="1" type="ORF">LCGC14_1642430</name>
</gene>
<name>A0A0F9ILQ3_9ZZZZ</name>
<comment type="caution">
    <text evidence="1">The sequence shown here is derived from an EMBL/GenBank/DDBJ whole genome shotgun (WGS) entry which is preliminary data.</text>
</comment>
<proteinExistence type="predicted"/>
<evidence type="ECO:0000313" key="1">
    <source>
        <dbReference type="EMBL" id="KKM20739.1"/>
    </source>
</evidence>
<reference evidence="1" key="1">
    <citation type="journal article" date="2015" name="Nature">
        <title>Complex archaea that bridge the gap between prokaryotes and eukaryotes.</title>
        <authorList>
            <person name="Spang A."/>
            <person name="Saw J.H."/>
            <person name="Jorgensen S.L."/>
            <person name="Zaremba-Niedzwiedzka K."/>
            <person name="Martijn J."/>
            <person name="Lind A.E."/>
            <person name="van Eijk R."/>
            <person name="Schleper C."/>
            <person name="Guy L."/>
            <person name="Ettema T.J."/>
        </authorList>
    </citation>
    <scope>NUCLEOTIDE SEQUENCE</scope>
</reference>
<dbReference type="EMBL" id="LAZR01013704">
    <property type="protein sequence ID" value="KKM20739.1"/>
    <property type="molecule type" value="Genomic_DNA"/>
</dbReference>
<sequence>MTDTVRYEAIGCGVYEVDPIAKPGEATERRPIACAGDDLDNTDPRFGAANQQFALATRIADALNGSEALVETLRYARTGLSVHAGHDPDCLQYIKRIDAAIARATPAAEEVG</sequence>